<dbReference type="SUPFAM" id="SSF53383">
    <property type="entry name" value="PLP-dependent transferases"/>
    <property type="match status" value="1"/>
</dbReference>
<proteinExistence type="inferred from homology"/>
<dbReference type="GO" id="GO:0003700">
    <property type="term" value="F:DNA-binding transcription factor activity"/>
    <property type="evidence" value="ECO:0007669"/>
    <property type="project" value="InterPro"/>
</dbReference>
<dbReference type="AlphaFoldDB" id="A0A4R2JU94"/>
<evidence type="ECO:0000256" key="2">
    <source>
        <dbReference type="ARBA" id="ARBA00022898"/>
    </source>
</evidence>
<dbReference type="RefSeq" id="WP_132115692.1">
    <property type="nucleotide sequence ID" value="NZ_SLWS01000003.1"/>
</dbReference>
<dbReference type="PANTHER" id="PTHR46577:SF1">
    <property type="entry name" value="HTH-TYPE TRANSCRIPTIONAL REGULATORY PROTEIN GABR"/>
    <property type="match status" value="1"/>
</dbReference>
<evidence type="ECO:0000259" key="6">
    <source>
        <dbReference type="PROSITE" id="PS50949"/>
    </source>
</evidence>
<dbReference type="Gene3D" id="3.40.640.10">
    <property type="entry name" value="Type I PLP-dependent aspartate aminotransferase-like (Major domain)"/>
    <property type="match status" value="1"/>
</dbReference>
<evidence type="ECO:0000256" key="4">
    <source>
        <dbReference type="ARBA" id="ARBA00023125"/>
    </source>
</evidence>
<gene>
    <name evidence="7" type="ORF">EV192_103164</name>
</gene>
<comment type="caution">
    <text evidence="7">The sequence shown here is derived from an EMBL/GenBank/DDBJ whole genome shotgun (WGS) entry which is preliminary data.</text>
</comment>
<dbReference type="InterPro" id="IPR015424">
    <property type="entry name" value="PyrdxlP-dep_Trfase"/>
</dbReference>
<dbReference type="Gene3D" id="1.10.10.10">
    <property type="entry name" value="Winged helix-like DNA-binding domain superfamily/Winged helix DNA-binding domain"/>
    <property type="match status" value="1"/>
</dbReference>
<evidence type="ECO:0000256" key="5">
    <source>
        <dbReference type="ARBA" id="ARBA00023163"/>
    </source>
</evidence>
<keyword evidence="3" id="KW-0805">Transcription regulation</keyword>
<dbReference type="Gene3D" id="3.90.1150.10">
    <property type="entry name" value="Aspartate Aminotransferase, domain 1"/>
    <property type="match status" value="1"/>
</dbReference>
<dbReference type="InterPro" id="IPR015422">
    <property type="entry name" value="PyrdxlP-dep_Trfase_small"/>
</dbReference>
<dbReference type="CDD" id="cd07377">
    <property type="entry name" value="WHTH_GntR"/>
    <property type="match status" value="1"/>
</dbReference>
<accession>A0A4R2JU94</accession>
<protein>
    <submittedName>
        <fullName evidence="7">DNA-binding transcriptional MocR family regulator</fullName>
    </submittedName>
</protein>
<dbReference type="EMBL" id="SLWS01000003">
    <property type="protein sequence ID" value="TCO60589.1"/>
    <property type="molecule type" value="Genomic_DNA"/>
</dbReference>
<evidence type="ECO:0000313" key="8">
    <source>
        <dbReference type="Proteomes" id="UP000295680"/>
    </source>
</evidence>
<evidence type="ECO:0000256" key="3">
    <source>
        <dbReference type="ARBA" id="ARBA00023015"/>
    </source>
</evidence>
<evidence type="ECO:0000256" key="1">
    <source>
        <dbReference type="ARBA" id="ARBA00005384"/>
    </source>
</evidence>
<name>A0A4R2JU94_9PSEU</name>
<dbReference type="SMART" id="SM00345">
    <property type="entry name" value="HTH_GNTR"/>
    <property type="match status" value="1"/>
</dbReference>
<dbReference type="PANTHER" id="PTHR46577">
    <property type="entry name" value="HTH-TYPE TRANSCRIPTIONAL REGULATORY PROTEIN GABR"/>
    <property type="match status" value="1"/>
</dbReference>
<dbReference type="InterPro" id="IPR004839">
    <property type="entry name" value="Aminotransferase_I/II_large"/>
</dbReference>
<sequence length="480" mass="51085">MDRFCDAGVLVEFLGDWTTAHGPLYRRLAGALAGGITAGDLPAGERLPSERDLAKMLTVSRATVVAAYDELRGGGLVDSVRGSGTRVSAAVRPRRSGADGRVPGGRATSIYQRLVDGPGKIISLALAVEPAAPELRDAVWALAREDLPELTADAGCHPTGLPALRQAVCDHFDGQLVPTVPDQVLITNGVQQAVGLAAQMYLKPGSTVVVESPSWPGCLDVFRAAGAKLVSVPVDEDGVRPDALAKAFAEHNPALAYVMPTYHNPTGVLMSASRRQRVAQIAAKYRVPLLEDNAYTGFTGYSGAETPPPIGAYAPRDAEILSVGSLAKTVWAGLRIGWVRAPEPVIDRLARYKVRADLGNAVLDQALAARLLPKITDIAAGRRETLARRLGHLAGLLAMHLPNWRWRTPEGGSALWVELPEVDAQIFAQVALRHGVEVVPGSATDPNGHHDNHIRIPFTLSEADIAELVNRLAMAWAELG</sequence>
<dbReference type="GO" id="GO:0030170">
    <property type="term" value="F:pyridoxal phosphate binding"/>
    <property type="evidence" value="ECO:0007669"/>
    <property type="project" value="InterPro"/>
</dbReference>
<dbReference type="CDD" id="cd00609">
    <property type="entry name" value="AAT_like"/>
    <property type="match status" value="1"/>
</dbReference>
<dbReference type="InterPro" id="IPR015421">
    <property type="entry name" value="PyrdxlP-dep_Trfase_major"/>
</dbReference>
<organism evidence="7 8">
    <name type="scientific">Actinocrispum wychmicini</name>
    <dbReference type="NCBI Taxonomy" id="1213861"/>
    <lineage>
        <taxon>Bacteria</taxon>
        <taxon>Bacillati</taxon>
        <taxon>Actinomycetota</taxon>
        <taxon>Actinomycetes</taxon>
        <taxon>Pseudonocardiales</taxon>
        <taxon>Pseudonocardiaceae</taxon>
        <taxon>Actinocrispum</taxon>
    </lineage>
</organism>
<dbReference type="OrthoDB" id="199743at2"/>
<dbReference type="InterPro" id="IPR036388">
    <property type="entry name" value="WH-like_DNA-bd_sf"/>
</dbReference>
<reference evidence="7 8" key="1">
    <citation type="submission" date="2019-03" db="EMBL/GenBank/DDBJ databases">
        <title>Genomic Encyclopedia of Type Strains, Phase IV (KMG-IV): sequencing the most valuable type-strain genomes for metagenomic binning, comparative biology and taxonomic classification.</title>
        <authorList>
            <person name="Goeker M."/>
        </authorList>
    </citation>
    <scope>NUCLEOTIDE SEQUENCE [LARGE SCALE GENOMIC DNA]</scope>
    <source>
        <strain evidence="7 8">DSM 45934</strain>
    </source>
</reference>
<dbReference type="InterPro" id="IPR051446">
    <property type="entry name" value="HTH_trans_reg/aminotransferase"/>
</dbReference>
<keyword evidence="2" id="KW-0663">Pyridoxal phosphate</keyword>
<dbReference type="InterPro" id="IPR000524">
    <property type="entry name" value="Tscrpt_reg_HTH_GntR"/>
</dbReference>
<dbReference type="PROSITE" id="PS50949">
    <property type="entry name" value="HTH_GNTR"/>
    <property type="match status" value="1"/>
</dbReference>
<keyword evidence="5" id="KW-0804">Transcription</keyword>
<keyword evidence="4 7" id="KW-0238">DNA-binding</keyword>
<dbReference type="Pfam" id="PF00392">
    <property type="entry name" value="GntR"/>
    <property type="match status" value="1"/>
</dbReference>
<dbReference type="Proteomes" id="UP000295680">
    <property type="component" value="Unassembled WGS sequence"/>
</dbReference>
<dbReference type="Pfam" id="PF00155">
    <property type="entry name" value="Aminotran_1_2"/>
    <property type="match status" value="1"/>
</dbReference>
<dbReference type="GO" id="GO:0003677">
    <property type="term" value="F:DNA binding"/>
    <property type="evidence" value="ECO:0007669"/>
    <property type="project" value="UniProtKB-KW"/>
</dbReference>
<evidence type="ECO:0000313" key="7">
    <source>
        <dbReference type="EMBL" id="TCO60589.1"/>
    </source>
</evidence>
<comment type="similarity">
    <text evidence="1">In the C-terminal section; belongs to the class-I pyridoxal-phosphate-dependent aminotransferase family.</text>
</comment>
<dbReference type="InterPro" id="IPR036390">
    <property type="entry name" value="WH_DNA-bd_sf"/>
</dbReference>
<dbReference type="SUPFAM" id="SSF46785">
    <property type="entry name" value="Winged helix' DNA-binding domain"/>
    <property type="match status" value="1"/>
</dbReference>
<keyword evidence="8" id="KW-1185">Reference proteome</keyword>
<dbReference type="PRINTS" id="PR00035">
    <property type="entry name" value="HTHGNTR"/>
</dbReference>
<feature type="domain" description="HTH gntR-type" evidence="6">
    <location>
        <begin position="22"/>
        <end position="90"/>
    </location>
</feature>